<dbReference type="Pfam" id="PF07859">
    <property type="entry name" value="Abhydrolase_3"/>
    <property type="match status" value="1"/>
</dbReference>
<dbReference type="InterPro" id="IPR050300">
    <property type="entry name" value="GDXG_lipolytic_enzyme"/>
</dbReference>
<dbReference type="EMBL" id="NAJO01000034">
    <property type="protein sequence ID" value="OQO00723.1"/>
    <property type="molecule type" value="Genomic_DNA"/>
</dbReference>
<dbReference type="PANTHER" id="PTHR48081">
    <property type="entry name" value="AB HYDROLASE SUPERFAMILY PROTEIN C4A8.06C"/>
    <property type="match status" value="1"/>
</dbReference>
<sequence length="360" mass="40291">MDFSQYAAANPEWEHYLSQHPNLSNATSTPLIAPDDWKSLSAIRAAANAGRVQWSDRQITSNHLYGKFTTADHEIVTRNGKTIPLRAYYPNTEDEHYSLPAYLHLHGGGFLNGSLDTETLICVQIAVSLNLVVLHPEYRHTHEISFPTPHEDVWDAFEWIHANASVLRCRLDRLVVGGQSAGSGLAASLTQREVELSGRESRKGRIHGQVLTIPWLMHPDAFPYRDFVDRDKISQVQCADAVGLSTMKLDWFASLLRATNPRDITLNPGLRRGDELTGVPRAAFLVAGGDPLRDQGLYYARSLENAGIPTKVHVFPAMPHTFRSLEGLPPADIFMQRLLESVRWAISDEQTSGSEWHVER</sequence>
<evidence type="ECO:0000313" key="4">
    <source>
        <dbReference type="Proteomes" id="UP000192596"/>
    </source>
</evidence>
<protein>
    <recommendedName>
        <fullName evidence="2">Alpha/beta hydrolase fold-3 domain-containing protein</fullName>
    </recommendedName>
</protein>
<dbReference type="Gene3D" id="3.40.50.1820">
    <property type="entry name" value="alpha/beta hydrolase"/>
    <property type="match status" value="1"/>
</dbReference>
<dbReference type="PANTHER" id="PTHR48081:SF8">
    <property type="entry name" value="ALPHA_BETA HYDROLASE FOLD-3 DOMAIN-CONTAINING PROTEIN-RELATED"/>
    <property type="match status" value="1"/>
</dbReference>
<evidence type="ECO:0000259" key="2">
    <source>
        <dbReference type="Pfam" id="PF07859"/>
    </source>
</evidence>
<proteinExistence type="predicted"/>
<reference evidence="4" key="1">
    <citation type="submission" date="2017-03" db="EMBL/GenBank/DDBJ databases">
        <title>Genomes of endolithic fungi from Antarctica.</title>
        <authorList>
            <person name="Coleine C."/>
            <person name="Masonjones S."/>
            <person name="Stajich J.E."/>
        </authorList>
    </citation>
    <scope>NUCLEOTIDE SEQUENCE [LARGE SCALE GENOMIC DNA]</scope>
    <source>
        <strain evidence="4">CCFEE 5527</strain>
    </source>
</reference>
<dbReference type="STRING" id="1507870.A0A1V8SNK6"/>
<dbReference type="Proteomes" id="UP000192596">
    <property type="component" value="Unassembled WGS sequence"/>
</dbReference>
<evidence type="ECO:0000313" key="3">
    <source>
        <dbReference type="EMBL" id="OQO00723.1"/>
    </source>
</evidence>
<dbReference type="OrthoDB" id="408631at2759"/>
<evidence type="ECO:0000256" key="1">
    <source>
        <dbReference type="ARBA" id="ARBA00022801"/>
    </source>
</evidence>
<feature type="domain" description="Alpha/beta hydrolase fold-3" evidence="2">
    <location>
        <begin position="103"/>
        <end position="322"/>
    </location>
</feature>
<keyword evidence="4" id="KW-1185">Reference proteome</keyword>
<dbReference type="InterPro" id="IPR013094">
    <property type="entry name" value="AB_hydrolase_3"/>
</dbReference>
<organism evidence="3 4">
    <name type="scientific">Cryoendolithus antarcticus</name>
    <dbReference type="NCBI Taxonomy" id="1507870"/>
    <lineage>
        <taxon>Eukaryota</taxon>
        <taxon>Fungi</taxon>
        <taxon>Dikarya</taxon>
        <taxon>Ascomycota</taxon>
        <taxon>Pezizomycotina</taxon>
        <taxon>Dothideomycetes</taxon>
        <taxon>Dothideomycetidae</taxon>
        <taxon>Cladosporiales</taxon>
        <taxon>Cladosporiaceae</taxon>
        <taxon>Cryoendolithus</taxon>
    </lineage>
</organism>
<dbReference type="AlphaFoldDB" id="A0A1V8SNK6"/>
<dbReference type="GO" id="GO:0016787">
    <property type="term" value="F:hydrolase activity"/>
    <property type="evidence" value="ECO:0007669"/>
    <property type="project" value="UniProtKB-KW"/>
</dbReference>
<name>A0A1V8SNK6_9PEZI</name>
<dbReference type="InterPro" id="IPR029058">
    <property type="entry name" value="AB_hydrolase_fold"/>
</dbReference>
<keyword evidence="1" id="KW-0378">Hydrolase</keyword>
<dbReference type="SUPFAM" id="SSF53474">
    <property type="entry name" value="alpha/beta-Hydrolases"/>
    <property type="match status" value="1"/>
</dbReference>
<accession>A0A1V8SNK6</accession>
<comment type="caution">
    <text evidence="3">The sequence shown here is derived from an EMBL/GenBank/DDBJ whole genome shotgun (WGS) entry which is preliminary data.</text>
</comment>
<dbReference type="InParanoid" id="A0A1V8SNK6"/>
<gene>
    <name evidence="3" type="ORF">B0A48_13214</name>
</gene>